<dbReference type="AlphaFoldDB" id="A0A8B9PAC3"/>
<protein>
    <submittedName>
        <fullName evidence="1">Uncharacterized protein</fullName>
    </submittedName>
</protein>
<dbReference type="Ensembl" id="ENSAOWT00000010380.1">
    <property type="protein sequence ID" value="ENSAOWP00000009151.1"/>
    <property type="gene ID" value="ENSAOWG00000006284.1"/>
</dbReference>
<reference evidence="1" key="2">
    <citation type="submission" date="2025-09" db="UniProtKB">
        <authorList>
            <consortium name="Ensembl"/>
        </authorList>
    </citation>
    <scope>IDENTIFICATION</scope>
</reference>
<name>A0A8B9PAC3_APTOW</name>
<evidence type="ECO:0000313" key="2">
    <source>
        <dbReference type="Proteomes" id="UP000694424"/>
    </source>
</evidence>
<proteinExistence type="predicted"/>
<organism evidence="1 2">
    <name type="scientific">Apteryx owenii</name>
    <name type="common">Little spotted kiwi</name>
    <dbReference type="NCBI Taxonomy" id="8824"/>
    <lineage>
        <taxon>Eukaryota</taxon>
        <taxon>Metazoa</taxon>
        <taxon>Chordata</taxon>
        <taxon>Craniata</taxon>
        <taxon>Vertebrata</taxon>
        <taxon>Euteleostomi</taxon>
        <taxon>Archelosauria</taxon>
        <taxon>Archosauria</taxon>
        <taxon>Dinosauria</taxon>
        <taxon>Saurischia</taxon>
        <taxon>Theropoda</taxon>
        <taxon>Coelurosauria</taxon>
        <taxon>Aves</taxon>
        <taxon>Palaeognathae</taxon>
        <taxon>Apterygiformes</taxon>
        <taxon>Apterygidae</taxon>
        <taxon>Apteryx</taxon>
    </lineage>
</organism>
<evidence type="ECO:0000313" key="1">
    <source>
        <dbReference type="Ensembl" id="ENSAOWP00000009151.1"/>
    </source>
</evidence>
<accession>A0A8B9PAC3</accession>
<keyword evidence="2" id="KW-1185">Reference proteome</keyword>
<sequence>MLLLHFDPLAIDATLHHLLCQSPTSYFLGSSQWCSLGCQWCMTREPSINSFQKYQLQECLKFNHSHRVTSWQVLCRVSLWCLRSTGVKTAVVTFLSTIDFY</sequence>
<reference evidence="1" key="1">
    <citation type="submission" date="2025-08" db="UniProtKB">
        <authorList>
            <consortium name="Ensembl"/>
        </authorList>
    </citation>
    <scope>IDENTIFICATION</scope>
</reference>
<dbReference type="Proteomes" id="UP000694424">
    <property type="component" value="Unplaced"/>
</dbReference>